<dbReference type="OrthoDB" id="74460at2759"/>
<evidence type="ECO:0000256" key="1">
    <source>
        <dbReference type="SAM" id="MobiDB-lite"/>
    </source>
</evidence>
<dbReference type="RefSeq" id="XP_008714818.1">
    <property type="nucleotide sequence ID" value="XM_008716596.1"/>
</dbReference>
<proteinExistence type="predicted"/>
<dbReference type="PANTHER" id="PTHR21054:SF2">
    <property type="entry name" value="MIP04191P"/>
    <property type="match status" value="1"/>
</dbReference>
<dbReference type="Gene3D" id="2.100.10.30">
    <property type="entry name" value="Jacalin-like lectin domain"/>
    <property type="match status" value="1"/>
</dbReference>
<dbReference type="PROSITE" id="PS51752">
    <property type="entry name" value="JACALIN_LECTIN"/>
    <property type="match status" value="1"/>
</dbReference>
<feature type="compositionally biased region" description="Polar residues" evidence="1">
    <location>
        <begin position="14"/>
        <end position="29"/>
    </location>
</feature>
<dbReference type="GeneID" id="19969579"/>
<organism evidence="3 4">
    <name type="scientific">Cyphellophora europaea (strain CBS 101466)</name>
    <name type="common">Phialophora europaea</name>
    <dbReference type="NCBI Taxonomy" id="1220924"/>
    <lineage>
        <taxon>Eukaryota</taxon>
        <taxon>Fungi</taxon>
        <taxon>Dikarya</taxon>
        <taxon>Ascomycota</taxon>
        <taxon>Pezizomycotina</taxon>
        <taxon>Eurotiomycetes</taxon>
        <taxon>Chaetothyriomycetidae</taxon>
        <taxon>Chaetothyriales</taxon>
        <taxon>Cyphellophoraceae</taxon>
        <taxon>Cyphellophora</taxon>
    </lineage>
</organism>
<sequence>MPFFKELRRRSKASFRTSDSSNDSNGNVPTTKSSSTLSSALGGSTTPPSTYHTNGSNSNLGNGKANNDAFVPPVPQRPTVVPYSNRNSTITLSPSGSTPTMRAPFPTSPYAPKITSILDNSVVYQKVLLVQGEIGEAAQKPLDGTVTINHDRDGLSFPPTYWPVSDSYFKALVYLSPGWNKIRFDFTSPKLSSSSNPAAPPLHSSFLMLNYLPLNSAPPLHLVILAGRDSPCTFDASPERREKEGNDLDLAMRKFRMAAHLWQAFTAEQMYRNKFGRRCFRFDEEWQTGTLSMRDWETGTMKNEAKVHLVRSDKTMEELRTLQIAQQYGPADKKGELYSIAADAIKKHFHMRPGQKQYVACLLIDSQWDAEAGTIRAHAALGGSSDNLNLAIFGSHALQSYPSCIEEVVPSFMDCTPTDTKHVANDCNESGSSWEAANIGIGAHMHEVGHLLGCPHQENGVMLRDYVRLNRTFLIREPYATRTKSQGLKVCKMEDECSWHRLDVLRFRHHPCFKLPADESTSAQDDSSQFFPVDNGRIICCAASGISFIEIRTEGDDVCRHWIDYNTNDPRNSSLPRQVTLTDADIRARLPENKRKRKIQLEVFSGGSGKVKIEDMDDLLSKKHTVNLPPVRQAPKQDEGLTMNALNGVVGLSRTLTSRLGFKSKKLGLSQLQGSQEQMVILESANIQSKLLTSVKTYHGLGLDGLEFCYEDGKSQLFGKRGGKPGGDEFFLDTRRGETILGFYVRAGAWVDGIEILTSTGRRSGVFGNAKGGSGHTLMAPRGYYLAGIAGSCGSWVDGFQIIITR</sequence>
<evidence type="ECO:0000259" key="2">
    <source>
        <dbReference type="PROSITE" id="PS51752"/>
    </source>
</evidence>
<feature type="compositionally biased region" description="Polar residues" evidence="1">
    <location>
        <begin position="47"/>
        <end position="65"/>
    </location>
</feature>
<dbReference type="Pfam" id="PF12044">
    <property type="entry name" value="Metallopep"/>
    <property type="match status" value="1"/>
</dbReference>
<feature type="compositionally biased region" description="Low complexity" evidence="1">
    <location>
        <begin position="30"/>
        <end position="46"/>
    </location>
</feature>
<dbReference type="InterPro" id="IPR021917">
    <property type="entry name" value="Unchr_Zn-peptidase-like"/>
</dbReference>
<feature type="compositionally biased region" description="Polar residues" evidence="1">
    <location>
        <begin position="84"/>
        <end position="100"/>
    </location>
</feature>
<protein>
    <recommendedName>
        <fullName evidence="2">Jacalin-type lectin domain-containing protein</fullName>
    </recommendedName>
</protein>
<name>W2S313_CYPE1</name>
<dbReference type="InterPro" id="IPR036404">
    <property type="entry name" value="Jacalin-like_lectin_dom_sf"/>
</dbReference>
<accession>W2S313</accession>
<dbReference type="Pfam" id="PF01419">
    <property type="entry name" value="Jacalin"/>
    <property type="match status" value="1"/>
</dbReference>
<dbReference type="InterPro" id="IPR053002">
    <property type="entry name" value="Metalloproteinase_M10B"/>
</dbReference>
<evidence type="ECO:0000313" key="3">
    <source>
        <dbReference type="EMBL" id="ETN43082.1"/>
    </source>
</evidence>
<dbReference type="Proteomes" id="UP000030752">
    <property type="component" value="Unassembled WGS sequence"/>
</dbReference>
<dbReference type="PANTHER" id="PTHR21054">
    <property type="entry name" value="ZINC METALLOPROTEINASE-RELATED"/>
    <property type="match status" value="1"/>
</dbReference>
<feature type="region of interest" description="Disordered" evidence="1">
    <location>
        <begin position="1"/>
        <end position="103"/>
    </location>
</feature>
<dbReference type="VEuPathDB" id="FungiDB:HMPREF1541_02240"/>
<dbReference type="eggNOG" id="KOG4525">
    <property type="taxonomic scope" value="Eukaryota"/>
</dbReference>
<evidence type="ECO:0000313" key="4">
    <source>
        <dbReference type="Proteomes" id="UP000030752"/>
    </source>
</evidence>
<keyword evidence="4" id="KW-1185">Reference proteome</keyword>
<dbReference type="HOGENOM" id="CLU_009601_2_1_1"/>
<dbReference type="SUPFAM" id="SSF51101">
    <property type="entry name" value="Mannose-binding lectins"/>
    <property type="match status" value="1"/>
</dbReference>
<dbReference type="EMBL" id="KB822718">
    <property type="protein sequence ID" value="ETN43082.1"/>
    <property type="molecule type" value="Genomic_DNA"/>
</dbReference>
<dbReference type="AlphaFoldDB" id="W2S313"/>
<dbReference type="InParanoid" id="W2S313"/>
<dbReference type="FunCoup" id="W2S313">
    <property type="interactions" value="41"/>
</dbReference>
<reference evidence="3 4" key="1">
    <citation type="submission" date="2013-03" db="EMBL/GenBank/DDBJ databases">
        <title>The Genome Sequence of Phialophora europaea CBS 101466.</title>
        <authorList>
            <consortium name="The Broad Institute Genomics Platform"/>
            <person name="Cuomo C."/>
            <person name="de Hoog S."/>
            <person name="Gorbushina A."/>
            <person name="Walker B."/>
            <person name="Young S.K."/>
            <person name="Zeng Q."/>
            <person name="Gargeya S."/>
            <person name="Fitzgerald M."/>
            <person name="Haas B."/>
            <person name="Abouelleil A."/>
            <person name="Allen A.W."/>
            <person name="Alvarado L."/>
            <person name="Arachchi H.M."/>
            <person name="Berlin A.M."/>
            <person name="Chapman S.B."/>
            <person name="Gainer-Dewar J."/>
            <person name="Goldberg J."/>
            <person name="Griggs A."/>
            <person name="Gujja S."/>
            <person name="Hansen M."/>
            <person name="Howarth C."/>
            <person name="Imamovic A."/>
            <person name="Ireland A."/>
            <person name="Larimer J."/>
            <person name="McCowan C."/>
            <person name="Murphy C."/>
            <person name="Pearson M."/>
            <person name="Poon T.W."/>
            <person name="Priest M."/>
            <person name="Roberts A."/>
            <person name="Saif S."/>
            <person name="Shea T."/>
            <person name="Sisk P."/>
            <person name="Sykes S."/>
            <person name="Wortman J."/>
            <person name="Nusbaum C."/>
            <person name="Birren B."/>
        </authorList>
    </citation>
    <scope>NUCLEOTIDE SEQUENCE [LARGE SCALE GENOMIC DNA]</scope>
    <source>
        <strain evidence="3 4">CBS 101466</strain>
    </source>
</reference>
<gene>
    <name evidence="3" type="ORF">HMPREF1541_02240</name>
</gene>
<feature type="domain" description="Jacalin-type lectin" evidence="2">
    <location>
        <begin position="667"/>
        <end position="806"/>
    </location>
</feature>
<dbReference type="InterPro" id="IPR001229">
    <property type="entry name" value="Jacalin-like_lectin_dom"/>
</dbReference>
<dbReference type="GO" id="GO:0005737">
    <property type="term" value="C:cytoplasm"/>
    <property type="evidence" value="ECO:0007669"/>
    <property type="project" value="TreeGrafter"/>
</dbReference>